<evidence type="ECO:0000313" key="2">
    <source>
        <dbReference type="Proteomes" id="UP001198830"/>
    </source>
</evidence>
<reference evidence="1 2" key="1">
    <citation type="submission" date="2021-10" db="EMBL/GenBank/DDBJ databases">
        <title>The diversity and Nitrogen Metabolism of Culturable Nitrate-Utilizing Bacteria Within the Oxygen Minimum Zone of the Changjiang (Yangtze River)Estuary.</title>
        <authorList>
            <person name="Zhang D."/>
            <person name="Zheng J."/>
            <person name="Liu S."/>
            <person name="He W."/>
        </authorList>
    </citation>
    <scope>NUCLEOTIDE SEQUENCE [LARGE SCALE GENOMIC DNA]</scope>
    <source>
        <strain evidence="1 2">FXH275-2</strain>
    </source>
</reference>
<protein>
    <recommendedName>
        <fullName evidence="3">Flagellar motor switch protein FliN-like C-terminal domain-containing protein</fullName>
    </recommendedName>
</protein>
<keyword evidence="2" id="KW-1185">Reference proteome</keyword>
<proteinExistence type="predicted"/>
<evidence type="ECO:0000313" key="1">
    <source>
        <dbReference type="EMBL" id="MCC4232241.1"/>
    </source>
</evidence>
<dbReference type="RefSeq" id="WP_228226539.1">
    <property type="nucleotide sequence ID" value="NZ_JAJGNP010000003.1"/>
</dbReference>
<comment type="caution">
    <text evidence="1">The sequence shown here is derived from an EMBL/GenBank/DDBJ whole genome shotgun (WGS) entry which is preliminary data.</text>
</comment>
<dbReference type="EMBL" id="JAJGNP010000003">
    <property type="protein sequence ID" value="MCC4232241.1"/>
    <property type="molecule type" value="Genomic_DNA"/>
</dbReference>
<organism evidence="1 2">
    <name type="scientific">Sphingobium soli</name>
    <dbReference type="NCBI Taxonomy" id="1591116"/>
    <lineage>
        <taxon>Bacteria</taxon>
        <taxon>Pseudomonadati</taxon>
        <taxon>Pseudomonadota</taxon>
        <taxon>Alphaproteobacteria</taxon>
        <taxon>Sphingomonadales</taxon>
        <taxon>Sphingomonadaceae</taxon>
        <taxon>Sphingobium</taxon>
    </lineage>
</organism>
<accession>A0ABS8H3T8</accession>
<dbReference type="Proteomes" id="UP001198830">
    <property type="component" value="Unassembled WGS sequence"/>
</dbReference>
<evidence type="ECO:0008006" key="3">
    <source>
        <dbReference type="Google" id="ProtNLM"/>
    </source>
</evidence>
<sequence>MTPEPPRFPVMGAEEAHLRQSLLGALCGLSVDDRVLRAQLLPHGDDATAWFRCADAIAFRLLRFGGRALSMDAGDGPGMAALLDAADDLLSAVEAALGLTLDPLDIGPCPDTAGLTVRIGSLDQQIVLLLSVPFDAAILAQPAPLAPSLLGHIALPVAIAVAGPRLSPADAATLSPGDLLLIGPAPIAATLCPPHGDAIPGRLDPVARCFRPH</sequence>
<name>A0ABS8H3T8_9SPHN</name>
<gene>
    <name evidence="1" type="ORF">LL253_05975</name>
</gene>